<gene>
    <name evidence="3" type="ORF">GR156_21655</name>
</gene>
<name>A0A6N8TJR0_SHIZO</name>
<dbReference type="GO" id="GO:0005576">
    <property type="term" value="C:extracellular region"/>
    <property type="evidence" value="ECO:0007669"/>
    <property type="project" value="UniProtKB-SubCell"/>
</dbReference>
<dbReference type="SUPFAM" id="SSF51120">
    <property type="entry name" value="beta-Roll"/>
    <property type="match status" value="5"/>
</dbReference>
<dbReference type="RefSeq" id="WP_170299613.1">
    <property type="nucleotide sequence ID" value="NZ_WUML01000036.1"/>
</dbReference>
<keyword evidence="2" id="KW-0964">Secreted</keyword>
<dbReference type="PANTHER" id="PTHR38340:SF1">
    <property type="entry name" value="S-LAYER PROTEIN"/>
    <property type="match status" value="1"/>
</dbReference>
<protein>
    <recommendedName>
        <fullName evidence="5">Calcium-binding protein</fullName>
    </recommendedName>
</protein>
<evidence type="ECO:0000313" key="4">
    <source>
        <dbReference type="Proteomes" id="UP000440304"/>
    </source>
</evidence>
<reference evidence="3 4" key="1">
    <citation type="submission" date="2019-12" db="EMBL/GenBank/DDBJ databases">
        <title>Shinella granuli gen. nov., sp. nov., and proposal of the reclassification of Zoogloea ramigera ATCC 19623 as Shinella zoogloeoides sp. nov.</title>
        <authorList>
            <person name="Gao J."/>
        </authorList>
    </citation>
    <scope>NUCLEOTIDE SEQUENCE [LARGE SCALE GENOMIC DNA]</scope>
    <source>
        <strain evidence="3 4">DSM 287</strain>
    </source>
</reference>
<organism evidence="3 4">
    <name type="scientific">Shinella zoogloeoides</name>
    <name type="common">Crabtreella saccharophila</name>
    <dbReference type="NCBI Taxonomy" id="352475"/>
    <lineage>
        <taxon>Bacteria</taxon>
        <taxon>Pseudomonadati</taxon>
        <taxon>Pseudomonadota</taxon>
        <taxon>Alphaproteobacteria</taxon>
        <taxon>Hyphomicrobiales</taxon>
        <taxon>Rhizobiaceae</taxon>
        <taxon>Shinella</taxon>
    </lineage>
</organism>
<dbReference type="PANTHER" id="PTHR38340">
    <property type="entry name" value="S-LAYER PROTEIN"/>
    <property type="match status" value="1"/>
</dbReference>
<dbReference type="PRINTS" id="PR00313">
    <property type="entry name" value="CABNDNGRPT"/>
</dbReference>
<dbReference type="Pfam" id="PF00353">
    <property type="entry name" value="HemolysinCabind"/>
    <property type="match status" value="6"/>
</dbReference>
<comment type="caution">
    <text evidence="3">The sequence shown here is derived from an EMBL/GenBank/DDBJ whole genome shotgun (WGS) entry which is preliminary data.</text>
</comment>
<dbReference type="InterPro" id="IPR018511">
    <property type="entry name" value="Hemolysin-typ_Ca-bd_CS"/>
</dbReference>
<dbReference type="Gene3D" id="2.150.10.10">
    <property type="entry name" value="Serralysin-like metalloprotease, C-terminal"/>
    <property type="match status" value="4"/>
</dbReference>
<sequence>GAVVSSWSLLFPASKPKSGRNSTYPRCADFPSQLCIENVTLLAGAGAANVTGNARTNVILGNASDNVIDGGVGGDIMRGGQGNDTYHVDDLNDIVDETGNAGGGVDKVISMVSFSLANTARAIGTIENLELGGVADIDATGNAVANELIGNDGKNVLDGGAGGDTMRGRGGDDTYVVDNLLDRVDETGADGVDTVRSSVSFDLQGVQVVGGDIENITLAGAAAINASGNGLVNTLIGNAGANTLDGRQGADTMIGGDGADTYYVDDAGDMVVESNAAAAGGVDTVRSSTLTYTLTANVENLILVSGSAAVTGIGNAGNNTLTGNGLANVLDGAGGNDRMTGLGGNDTYIVDSALDVVVEAANEGIDTVRASANYTLSANVENLTIVSTAGAINGTGNELGNVLTGNALTNTLRGMAGNDRLDGGGGADVLIGGAGNDTYVVNNAGVTINEVADGGSGIDTVLSSTTFDLNTSANVIGAVENIVLTGSGSINGFGNGLDNVITGNSGDNILVGGAGHDTLNGSGGSDRISGGVGHDMLFGGAGADTFAFSAMDFQGAMGDHTDDIFDYSGFGGDGDVIDIDSLVGDLVAIPSDTGNVLLAIRSGADILIQVNEAALDTGNADASPDWSDAFYIHDVAMGQEDTIRFTMNGDEWTLDTATLAFELAP</sequence>
<dbReference type="EMBL" id="WUML01000036">
    <property type="protein sequence ID" value="MXO02911.1"/>
    <property type="molecule type" value="Genomic_DNA"/>
</dbReference>
<proteinExistence type="predicted"/>
<dbReference type="PROSITE" id="PS00330">
    <property type="entry name" value="HEMOLYSIN_CALCIUM"/>
    <property type="match status" value="3"/>
</dbReference>
<evidence type="ECO:0000256" key="2">
    <source>
        <dbReference type="ARBA" id="ARBA00022525"/>
    </source>
</evidence>
<dbReference type="InterPro" id="IPR001343">
    <property type="entry name" value="Hemolysn_Ca-bd"/>
</dbReference>
<dbReference type="AlphaFoldDB" id="A0A6N8TJR0"/>
<comment type="subcellular location">
    <subcellularLocation>
        <location evidence="1">Secreted</location>
    </subcellularLocation>
</comment>
<dbReference type="GO" id="GO:0005509">
    <property type="term" value="F:calcium ion binding"/>
    <property type="evidence" value="ECO:0007669"/>
    <property type="project" value="InterPro"/>
</dbReference>
<evidence type="ECO:0008006" key="5">
    <source>
        <dbReference type="Google" id="ProtNLM"/>
    </source>
</evidence>
<accession>A0A6N8TJR0</accession>
<dbReference type="Proteomes" id="UP000440304">
    <property type="component" value="Unassembled WGS sequence"/>
</dbReference>
<evidence type="ECO:0000313" key="3">
    <source>
        <dbReference type="EMBL" id="MXO02911.1"/>
    </source>
</evidence>
<dbReference type="InterPro" id="IPR011049">
    <property type="entry name" value="Serralysin-like_metalloprot_C"/>
</dbReference>
<evidence type="ECO:0000256" key="1">
    <source>
        <dbReference type="ARBA" id="ARBA00004613"/>
    </source>
</evidence>
<dbReference type="InterPro" id="IPR050557">
    <property type="entry name" value="RTX_toxin/Mannuronan_C5-epim"/>
</dbReference>
<feature type="non-terminal residue" evidence="3">
    <location>
        <position position="1"/>
    </location>
</feature>